<dbReference type="Gene3D" id="2.120.10.10">
    <property type="match status" value="1"/>
</dbReference>
<organism evidence="7 8">
    <name type="scientific">Jiangella ureilytica</name>
    <dbReference type="NCBI Taxonomy" id="2530374"/>
    <lineage>
        <taxon>Bacteria</taxon>
        <taxon>Bacillati</taxon>
        <taxon>Actinomycetota</taxon>
        <taxon>Actinomycetes</taxon>
        <taxon>Jiangellales</taxon>
        <taxon>Jiangellaceae</taxon>
        <taxon>Jiangella</taxon>
    </lineage>
</organism>
<feature type="region of interest" description="Disordered" evidence="4">
    <location>
        <begin position="27"/>
        <end position="54"/>
    </location>
</feature>
<dbReference type="Gene3D" id="2.60.120.260">
    <property type="entry name" value="Galactose-binding domain-like"/>
    <property type="match status" value="1"/>
</dbReference>
<dbReference type="EC" id="3.2.1.18" evidence="3"/>
<dbReference type="InterPro" id="IPR036278">
    <property type="entry name" value="Sialidase_sf"/>
</dbReference>
<dbReference type="GO" id="GO:0005737">
    <property type="term" value="C:cytoplasm"/>
    <property type="evidence" value="ECO:0007669"/>
    <property type="project" value="TreeGrafter"/>
</dbReference>
<dbReference type="CDD" id="cd15482">
    <property type="entry name" value="Sialidase_non-viral"/>
    <property type="match status" value="1"/>
</dbReference>
<protein>
    <recommendedName>
        <fullName evidence="3">exo-alpha-sialidase</fullName>
        <ecNumber evidence="3">3.2.1.18</ecNumber>
    </recommendedName>
</protein>
<dbReference type="InterPro" id="IPR026856">
    <property type="entry name" value="Sialidase_fam"/>
</dbReference>
<feature type="domain" description="Sialidase" evidence="6">
    <location>
        <begin position="152"/>
        <end position="338"/>
    </location>
</feature>
<dbReference type="GO" id="GO:0004308">
    <property type="term" value="F:exo-alpha-sialidase activity"/>
    <property type="evidence" value="ECO:0007669"/>
    <property type="project" value="UniProtKB-EC"/>
</dbReference>
<dbReference type="RefSeq" id="WP_131985949.1">
    <property type="nucleotide sequence ID" value="NZ_SMKL01000053.1"/>
</dbReference>
<evidence type="ECO:0000256" key="2">
    <source>
        <dbReference type="ARBA" id="ARBA00009348"/>
    </source>
</evidence>
<dbReference type="InterPro" id="IPR011040">
    <property type="entry name" value="Sialidase"/>
</dbReference>
<dbReference type="OrthoDB" id="41724at2"/>
<dbReference type="SUPFAM" id="SSF50939">
    <property type="entry name" value="Sialidases"/>
    <property type="match status" value="1"/>
</dbReference>
<dbReference type="GO" id="GO:0006689">
    <property type="term" value="P:ganglioside catabolic process"/>
    <property type="evidence" value="ECO:0007669"/>
    <property type="project" value="TreeGrafter"/>
</dbReference>
<gene>
    <name evidence="7" type="ORF">E1212_20710</name>
</gene>
<proteinExistence type="inferred from homology"/>
<evidence type="ECO:0000256" key="3">
    <source>
        <dbReference type="ARBA" id="ARBA00012733"/>
    </source>
</evidence>
<keyword evidence="5" id="KW-0732">Signal</keyword>
<dbReference type="EMBL" id="SMKL01000053">
    <property type="protein sequence ID" value="TDC48619.1"/>
    <property type="molecule type" value="Genomic_DNA"/>
</dbReference>
<dbReference type="Proteomes" id="UP000295621">
    <property type="component" value="Unassembled WGS sequence"/>
</dbReference>
<dbReference type="Pfam" id="PF13088">
    <property type="entry name" value="BNR_2"/>
    <property type="match status" value="1"/>
</dbReference>
<dbReference type="AlphaFoldDB" id="A0A4R4RIB9"/>
<feature type="chain" id="PRO_5020180525" description="exo-alpha-sialidase" evidence="5">
    <location>
        <begin position="27"/>
        <end position="748"/>
    </location>
</feature>
<evidence type="ECO:0000256" key="5">
    <source>
        <dbReference type="SAM" id="SignalP"/>
    </source>
</evidence>
<dbReference type="InterPro" id="IPR008979">
    <property type="entry name" value="Galactose-bd-like_sf"/>
</dbReference>
<evidence type="ECO:0000256" key="4">
    <source>
        <dbReference type="SAM" id="MobiDB-lite"/>
    </source>
</evidence>
<evidence type="ECO:0000313" key="8">
    <source>
        <dbReference type="Proteomes" id="UP000295621"/>
    </source>
</evidence>
<comment type="similarity">
    <text evidence="2">Belongs to the glycosyl hydrolase 33 family.</text>
</comment>
<keyword evidence="8" id="KW-1185">Reference proteome</keyword>
<sequence length="748" mass="80322">MPTTPRKLLPYVSTAIAVYVAASVVAHPEPSPEPAPGGAQAAAVVPSGNGASPAEPVSALGPTWGMVGYAPGHIAAVPQPFGYDTVVDGETTKRIFLSFGAQPDVSTAASVFYTATSDDAGQRFLTSEQTPWTALNLVRLDDGSFLSVEFIPDWVDSTHVKIRTWRSTDQGETWTLTQGDYAAPEPMGFLRVWRGPILLSDGTVIVPAYTEYASDTRNASLILQTDDLGATWTLRSTIVEPTTDLGTNEVGLSYTTDGRLIAVMRPDTPQPYHLRQAFSDDDGRTWSAPEVVTGPDGPVGSISPVLTLQPNGMLLLSYGRPDNNLLVSTDGTGSEWTQHEFVFGNAPATSGPARDMGSSGNTGLTTVEANRSIVYYDRCHSNNLCKPYNEQYSIWGAYVDAVTPGAGKIDVATKLRTGSATISGDVAPADPVFPETRLEGAVDGSSERHAAAVLRADAGPPSLVIELDRAYLLDRIGLMLGHDRPYSASIQLSEDGRRWSPPVVRTTGTRDHALRYSDIEPQRARFVRVTGVAGTDTPVTELELYAADLDTFENDPVFGIPRGWTDALNATTTDVDLGGFESRRSLRLFDNYTDQVAKITRPAPDRNRQVATFELGSSEWNYRGQFVFDVAGRSGDSRTVRWHFLLTPGAYPAPGSTGTPARPTLQAWNGSRWLPVGTLDEPIHPHTWRSVTVDATLDSATVTIGGQSFTTTTTYQAATALAGMSFTSAGTGVTSTTWFLDDVRISGS</sequence>
<dbReference type="PANTHER" id="PTHR10628">
    <property type="entry name" value="SIALIDASE"/>
    <property type="match status" value="1"/>
</dbReference>
<feature type="compositionally biased region" description="Low complexity" evidence="4">
    <location>
        <begin position="36"/>
        <end position="48"/>
    </location>
</feature>
<accession>A0A4R4RIB9</accession>
<dbReference type="GO" id="GO:0016020">
    <property type="term" value="C:membrane"/>
    <property type="evidence" value="ECO:0007669"/>
    <property type="project" value="TreeGrafter"/>
</dbReference>
<comment type="caution">
    <text evidence="7">The sequence shown here is derived from an EMBL/GenBank/DDBJ whole genome shotgun (WGS) entry which is preliminary data.</text>
</comment>
<evidence type="ECO:0000259" key="6">
    <source>
        <dbReference type="Pfam" id="PF13088"/>
    </source>
</evidence>
<dbReference type="PANTHER" id="PTHR10628:SF30">
    <property type="entry name" value="EXO-ALPHA-SIALIDASE"/>
    <property type="match status" value="1"/>
</dbReference>
<comment type="catalytic activity">
    <reaction evidence="1">
        <text>Hydrolysis of alpha-(2-&gt;3)-, alpha-(2-&gt;6)-, alpha-(2-&gt;8)- glycosidic linkages of terminal sialic acid residues in oligosaccharides, glycoproteins, glycolipids, colominic acid and synthetic substrates.</text>
        <dbReference type="EC" id="3.2.1.18"/>
    </reaction>
</comment>
<evidence type="ECO:0000256" key="1">
    <source>
        <dbReference type="ARBA" id="ARBA00000427"/>
    </source>
</evidence>
<feature type="signal peptide" evidence="5">
    <location>
        <begin position="1"/>
        <end position="26"/>
    </location>
</feature>
<dbReference type="SUPFAM" id="SSF49785">
    <property type="entry name" value="Galactose-binding domain-like"/>
    <property type="match status" value="1"/>
</dbReference>
<reference evidence="7 8" key="1">
    <citation type="submission" date="2019-02" db="EMBL/GenBank/DDBJ databases">
        <title>Draft genome sequences of novel Actinobacteria.</title>
        <authorList>
            <person name="Sahin N."/>
            <person name="Ay H."/>
            <person name="Saygin H."/>
        </authorList>
    </citation>
    <scope>NUCLEOTIDE SEQUENCE [LARGE SCALE GENOMIC DNA]</scope>
    <source>
        <strain evidence="7 8">KC603</strain>
    </source>
</reference>
<dbReference type="GO" id="GO:0009313">
    <property type="term" value="P:oligosaccharide catabolic process"/>
    <property type="evidence" value="ECO:0007669"/>
    <property type="project" value="TreeGrafter"/>
</dbReference>
<name>A0A4R4RIB9_9ACTN</name>
<evidence type="ECO:0000313" key="7">
    <source>
        <dbReference type="EMBL" id="TDC48619.1"/>
    </source>
</evidence>